<feature type="transmembrane region" description="Helical" evidence="1">
    <location>
        <begin position="154"/>
        <end position="179"/>
    </location>
</feature>
<proteinExistence type="predicted"/>
<evidence type="ECO:0008006" key="4">
    <source>
        <dbReference type="Google" id="ProtNLM"/>
    </source>
</evidence>
<organism evidence="2 3">
    <name type="scientific">Lactococcus lactis subsp. cremoris</name>
    <name type="common">Streptococcus cremoris</name>
    <dbReference type="NCBI Taxonomy" id="1359"/>
    <lineage>
        <taxon>Bacteria</taxon>
        <taxon>Bacillati</taxon>
        <taxon>Bacillota</taxon>
        <taxon>Bacilli</taxon>
        <taxon>Lactobacillales</taxon>
        <taxon>Streptococcaceae</taxon>
        <taxon>Lactococcus</taxon>
    </lineage>
</organism>
<geneLocation type="plasmid" evidence="2 3">
    <name>pJM1E</name>
</geneLocation>
<evidence type="ECO:0000256" key="1">
    <source>
        <dbReference type="SAM" id="Phobius"/>
    </source>
</evidence>
<sequence>MNNKISHVFFYVSNLIFSVLILISFLASLLSNNIHVGVFNRYGATTFVTFFVIVCFFLLWLITKVRDNKMPLMNAINNHLLIFSVVSFLVVILLQLIFILFVHPEIGWDVGALKDGLIYPNSPEIKAYFSINYNNIPSLLIFKSISVLCNSTSFIFFDIFNVIFVDISIIINIVCIILIDKKHFKLGVILNFLFLLIFPYIIIPYSDTFVMPFVSITILGIILILKVNNIFFINILFAMMTGVSSAIMYLIKPSSIILLIAFVLLYISLLISPIYKKTINSYLFGRTDKTTYTRKQARSILKFGRLKLTLLLVLIIFSMTGTYKYITNNIINNQKIVRVDKNRKIPIIHFVNIGANPSGGYDATTAQKMASISNYNDRVAFSKKELKKKLKERGIFGNIKFYLFKHIKNTSDGSFAWGKEGHFFKYSDGTVKNSNWLQEKISNYVYIYGKNIGDFRFFAQLFWIICLLLITFDYKNNAKIIQFLRISLTGVMLFLIIFEGGRSRYLIQSMPEILILAPLTGSESIKSLKIIIDTVWLKFIKFLKINV</sequence>
<feature type="transmembrane region" description="Helical" evidence="1">
    <location>
        <begin position="186"/>
        <end position="203"/>
    </location>
</feature>
<feature type="transmembrane region" description="Helical" evidence="1">
    <location>
        <begin position="9"/>
        <end position="30"/>
    </location>
</feature>
<name>A0AAF0P251_LACLC</name>
<evidence type="ECO:0000313" key="2">
    <source>
        <dbReference type="EMBL" id="WMF94228.1"/>
    </source>
</evidence>
<dbReference type="AlphaFoldDB" id="A0AAF0P251"/>
<keyword evidence="1" id="KW-0472">Membrane</keyword>
<feature type="transmembrane region" description="Helical" evidence="1">
    <location>
        <begin position="308"/>
        <end position="326"/>
    </location>
</feature>
<feature type="transmembrane region" description="Helical" evidence="1">
    <location>
        <begin position="457"/>
        <end position="474"/>
    </location>
</feature>
<gene>
    <name evidence="2" type="ORF">LLJM1_05560</name>
</gene>
<keyword evidence="2" id="KW-0614">Plasmid</keyword>
<reference evidence="2" key="1">
    <citation type="submission" date="2023-03" db="EMBL/GenBank/DDBJ databases">
        <title>Lactococcal genome sequencing project.</title>
        <authorList>
            <person name="McDonnell B."/>
        </authorList>
    </citation>
    <scope>NUCLEOTIDE SEQUENCE</scope>
    <source>
        <strain evidence="2">JM1</strain>
        <plasmid evidence="2">pJM1E</plasmid>
    </source>
</reference>
<feature type="transmembrane region" description="Helical" evidence="1">
    <location>
        <begin position="42"/>
        <end position="61"/>
    </location>
</feature>
<accession>A0AAF0P251</accession>
<feature type="transmembrane region" description="Helical" evidence="1">
    <location>
        <begin position="209"/>
        <end position="225"/>
    </location>
</feature>
<protein>
    <recommendedName>
        <fullName evidence="4">Integral membrane protein</fullName>
    </recommendedName>
</protein>
<keyword evidence="1" id="KW-0812">Transmembrane</keyword>
<feature type="transmembrane region" description="Helical" evidence="1">
    <location>
        <begin position="256"/>
        <end position="275"/>
    </location>
</feature>
<evidence type="ECO:0000313" key="3">
    <source>
        <dbReference type="Proteomes" id="UP000191806"/>
    </source>
</evidence>
<feature type="transmembrane region" description="Helical" evidence="1">
    <location>
        <begin position="483"/>
        <end position="501"/>
    </location>
</feature>
<dbReference type="RefSeq" id="WP_308781539.1">
    <property type="nucleotide sequence ID" value="NZ_CP121224.1"/>
</dbReference>
<dbReference type="Proteomes" id="UP000191806">
    <property type="component" value="Plasmid pJM1E"/>
</dbReference>
<feature type="transmembrane region" description="Helical" evidence="1">
    <location>
        <begin position="81"/>
        <end position="102"/>
    </location>
</feature>
<dbReference type="EMBL" id="CP121224">
    <property type="protein sequence ID" value="WMF94228.1"/>
    <property type="molecule type" value="Genomic_DNA"/>
</dbReference>
<keyword evidence="1" id="KW-1133">Transmembrane helix</keyword>